<keyword evidence="1" id="KW-0677">Repeat</keyword>
<evidence type="ECO:0000256" key="2">
    <source>
        <dbReference type="SAM" id="MobiDB-lite"/>
    </source>
</evidence>
<evidence type="ECO:0000313" key="6">
    <source>
        <dbReference type="Proteomes" id="UP000430670"/>
    </source>
</evidence>
<dbReference type="OrthoDB" id="1703838at2"/>
<reference evidence="5 6" key="1">
    <citation type="submission" date="2019-11" db="EMBL/GenBank/DDBJ databases">
        <title>Whole-genome sequence of a the green, strictly anaerobic photosynthetic bacterium Heliobacillus mobilis DSM 6151.</title>
        <authorList>
            <person name="Kyndt J.A."/>
            <person name="Meyer T.E."/>
        </authorList>
    </citation>
    <scope>NUCLEOTIDE SEQUENCE [LARGE SCALE GENOMIC DNA]</scope>
    <source>
        <strain evidence="5 6">DSM 6151</strain>
    </source>
</reference>
<proteinExistence type="predicted"/>
<sequence>MKKLISALCITALTWASTCGLAVQPGLAAALPNELQGVPYYRELIQNGTFNDTGYHWAAEALYIAGVNGLLKADASGNANPDAPLSKKDALLGIAQMSGWMPQIQSGGQGRIPANMDPWTYYGQQVLTVAAGKGLFGSSTGAGGAVRPRPITGNWDDPATREEMILWTSRALQLPSTVNGSQTGVYNYQDWNQLAPDSVPWIEAALQQGLISASNGNGRPALRPKDKITRAEGAVILTRALPKALILQARPIMTANVYDIDEIGEGPGNAAQRRIHLVSAGAPQGQKSTLFLQGPSQDNPSGQSIALWKDGPADGNALQPGDQIELYPVAGTGTSSQAARSGSSDALNAPYKVPAPDASGFGSTTIVYFAKVLPTGVPVEGTLLNYDPNSGRVLLQDSWGNQRQATVIPGARIFINGVEHTLADVPNGTFLRGSLSGNTLSSLSTELSVAQPGAIPTGSNTLTGRVKSIDANGLRLLTSTGQEQYYPFAPGLQVYEGRQIARPVDIKIGDPVTLHMDDFRGLQIARVDLPTVNRLNEGIYRGTVDFINPVTRIATLHKAYKFNTGNWESLPGQLQVRLDSSTAVSVNGSPTTGDDFIRYGTGQDILFSASQDLAMSGRPSGVYTNFDTDDTTTDYKSPGTSLGLKASRLSVIQGSGERLNDKIEKIDLPGRTVRMSDDGSTFAFDGATIVIRNGRLVDPAELQSGDPVIAYTDASRYGYRASLIVVDKDLLPSGSSLNSLASGLVQGDLREVSTDRKVKLALYSQYRNNSWSSFDDGTTTFKVDYDTVVYDVRGASLETIPIADFMSEGPADLYDGSYVYAFIEDNRALAVVLSNDAPATNHPPQDSTILARVKSITQGTQSNIIVFDQIRQWSDRRETWVSDPTTNSLNVDNSVFIKNDKLIDIDGLRVGDTCLVIRDGDNEQARFIIKQ</sequence>
<gene>
    <name evidence="5" type="ORF">GJ688_11475</name>
</gene>
<accession>A0A6I3SMM1</accession>
<protein>
    <recommendedName>
        <fullName evidence="4">SLH domain-containing protein</fullName>
    </recommendedName>
</protein>
<dbReference type="RefSeq" id="WP_155476694.1">
    <property type="nucleotide sequence ID" value="NZ_WNKU01000012.1"/>
</dbReference>
<evidence type="ECO:0000259" key="4">
    <source>
        <dbReference type="PROSITE" id="PS51272"/>
    </source>
</evidence>
<organism evidence="5 6">
    <name type="scientific">Heliobacterium mobile</name>
    <name type="common">Heliobacillus mobilis</name>
    <dbReference type="NCBI Taxonomy" id="28064"/>
    <lineage>
        <taxon>Bacteria</taxon>
        <taxon>Bacillati</taxon>
        <taxon>Bacillota</taxon>
        <taxon>Clostridia</taxon>
        <taxon>Eubacteriales</taxon>
        <taxon>Heliobacteriaceae</taxon>
        <taxon>Heliobacterium</taxon>
    </lineage>
</organism>
<dbReference type="AlphaFoldDB" id="A0A6I3SMM1"/>
<feature type="region of interest" description="Disordered" evidence="2">
    <location>
        <begin position="287"/>
        <end position="321"/>
    </location>
</feature>
<dbReference type="Proteomes" id="UP000430670">
    <property type="component" value="Unassembled WGS sequence"/>
</dbReference>
<comment type="caution">
    <text evidence="5">The sequence shown here is derived from an EMBL/GenBank/DDBJ whole genome shotgun (WGS) entry which is preliminary data.</text>
</comment>
<dbReference type="EMBL" id="WNKU01000012">
    <property type="protein sequence ID" value="MTV49597.1"/>
    <property type="molecule type" value="Genomic_DNA"/>
</dbReference>
<name>A0A6I3SMM1_HELMO</name>
<feature type="signal peptide" evidence="3">
    <location>
        <begin position="1"/>
        <end position="22"/>
    </location>
</feature>
<evidence type="ECO:0000313" key="5">
    <source>
        <dbReference type="EMBL" id="MTV49597.1"/>
    </source>
</evidence>
<dbReference type="PROSITE" id="PS51272">
    <property type="entry name" value="SLH"/>
    <property type="match status" value="1"/>
</dbReference>
<keyword evidence="6" id="KW-1185">Reference proteome</keyword>
<feature type="chain" id="PRO_5038796229" description="SLH domain-containing protein" evidence="3">
    <location>
        <begin position="23"/>
        <end position="931"/>
    </location>
</feature>
<dbReference type="InterPro" id="IPR001119">
    <property type="entry name" value="SLH_dom"/>
</dbReference>
<evidence type="ECO:0000256" key="1">
    <source>
        <dbReference type="ARBA" id="ARBA00022737"/>
    </source>
</evidence>
<feature type="compositionally biased region" description="Polar residues" evidence="2">
    <location>
        <begin position="287"/>
        <end position="304"/>
    </location>
</feature>
<feature type="domain" description="SLH" evidence="4">
    <location>
        <begin position="185"/>
        <end position="251"/>
    </location>
</feature>
<evidence type="ECO:0000256" key="3">
    <source>
        <dbReference type="SAM" id="SignalP"/>
    </source>
</evidence>
<keyword evidence="3" id="KW-0732">Signal</keyword>